<evidence type="ECO:0000256" key="1">
    <source>
        <dbReference type="SAM" id="MobiDB-lite"/>
    </source>
</evidence>
<dbReference type="AlphaFoldDB" id="A0A8H3LCU0"/>
<feature type="compositionally biased region" description="Acidic residues" evidence="1">
    <location>
        <begin position="1"/>
        <end position="11"/>
    </location>
</feature>
<reference evidence="2" key="1">
    <citation type="submission" date="2019-10" db="EMBL/GenBank/DDBJ databases">
        <title>Conservation and host-specific expression of non-tandemly repeated heterogenous ribosome RNA gene in arbuscular mycorrhizal fungi.</title>
        <authorList>
            <person name="Maeda T."/>
            <person name="Kobayashi Y."/>
            <person name="Nakagawa T."/>
            <person name="Ezawa T."/>
            <person name="Yamaguchi K."/>
            <person name="Bino T."/>
            <person name="Nishimoto Y."/>
            <person name="Shigenobu S."/>
            <person name="Kawaguchi M."/>
        </authorList>
    </citation>
    <scope>NUCLEOTIDE SEQUENCE</scope>
    <source>
        <strain evidence="2">HR1</strain>
    </source>
</reference>
<gene>
    <name evidence="2" type="ORF">RCL2_001186700</name>
</gene>
<evidence type="ECO:0000313" key="3">
    <source>
        <dbReference type="Proteomes" id="UP000615446"/>
    </source>
</evidence>
<organism evidence="2 3">
    <name type="scientific">Rhizophagus clarus</name>
    <dbReference type="NCBI Taxonomy" id="94130"/>
    <lineage>
        <taxon>Eukaryota</taxon>
        <taxon>Fungi</taxon>
        <taxon>Fungi incertae sedis</taxon>
        <taxon>Mucoromycota</taxon>
        <taxon>Glomeromycotina</taxon>
        <taxon>Glomeromycetes</taxon>
        <taxon>Glomerales</taxon>
        <taxon>Glomeraceae</taxon>
        <taxon>Rhizophagus</taxon>
    </lineage>
</organism>
<feature type="compositionally biased region" description="Polar residues" evidence="1">
    <location>
        <begin position="12"/>
        <end position="22"/>
    </location>
</feature>
<sequence length="85" mass="9822">MDISFTEEDQSETQLHITNVDQSKTDKKSPPRQSSTQEKGKILERKDKQLDFYGEDEANYIVTEFQPLPTSMAVRDILIYDIPAK</sequence>
<feature type="compositionally biased region" description="Basic and acidic residues" evidence="1">
    <location>
        <begin position="38"/>
        <end position="48"/>
    </location>
</feature>
<evidence type="ECO:0000313" key="2">
    <source>
        <dbReference type="EMBL" id="GES84774.1"/>
    </source>
</evidence>
<proteinExistence type="predicted"/>
<dbReference type="Proteomes" id="UP000615446">
    <property type="component" value="Unassembled WGS sequence"/>
</dbReference>
<name>A0A8H3LCU0_9GLOM</name>
<accession>A0A8H3LCU0</accession>
<feature type="region of interest" description="Disordered" evidence="1">
    <location>
        <begin position="1"/>
        <end position="48"/>
    </location>
</feature>
<protein>
    <submittedName>
        <fullName evidence="2">Uncharacterized protein</fullName>
    </submittedName>
</protein>
<dbReference type="EMBL" id="BLAL01000086">
    <property type="protein sequence ID" value="GES84774.1"/>
    <property type="molecule type" value="Genomic_DNA"/>
</dbReference>
<comment type="caution">
    <text evidence="2">The sequence shown here is derived from an EMBL/GenBank/DDBJ whole genome shotgun (WGS) entry which is preliminary data.</text>
</comment>